<name>A0ABP5KT44_9ACTN</name>
<evidence type="ECO:0000313" key="3">
    <source>
        <dbReference type="Proteomes" id="UP001501771"/>
    </source>
</evidence>
<organism evidence="2 3">
    <name type="scientific">Nocardioides koreensis</name>
    <dbReference type="NCBI Taxonomy" id="433651"/>
    <lineage>
        <taxon>Bacteria</taxon>
        <taxon>Bacillati</taxon>
        <taxon>Actinomycetota</taxon>
        <taxon>Actinomycetes</taxon>
        <taxon>Propionibacteriales</taxon>
        <taxon>Nocardioidaceae</taxon>
        <taxon>Nocardioides</taxon>
    </lineage>
</organism>
<accession>A0ABP5KT44</accession>
<dbReference type="Pfam" id="PF20247">
    <property type="entry name" value="DUF6602"/>
    <property type="match status" value="1"/>
</dbReference>
<proteinExistence type="predicted"/>
<sequence>MADRFYALLDGLAANAADAYERARRIARERDPNHAGHIGEATWSSMLTTWGPGWPVVTRKYIVGPGGETNEVDIIVLKPDYPTALREESSVLVSGVAAAFSSKLTLKPEHIDEAIGQKKAILQAVWRPTSCVKESVSGPFPFGLLAHGATEALRKAPDFPGALQDLYERRAHGQAEPLVTSPREELDGILVATRGFVSMMRTSVVFEGVGHPLGGPTSAMVRYSADAIRPGLPIAQFLTWMHHAVNPGGRSSLQSLVHMLGADSNSGSMTKWQIDAYPDHLRDPRRLLNEFGNPMLF</sequence>
<evidence type="ECO:0000313" key="2">
    <source>
        <dbReference type="EMBL" id="GAA2135327.1"/>
    </source>
</evidence>
<feature type="domain" description="DUF6602" evidence="1">
    <location>
        <begin position="29"/>
        <end position="121"/>
    </location>
</feature>
<reference evidence="3" key="1">
    <citation type="journal article" date="2019" name="Int. J. Syst. Evol. Microbiol.">
        <title>The Global Catalogue of Microorganisms (GCM) 10K type strain sequencing project: providing services to taxonomists for standard genome sequencing and annotation.</title>
        <authorList>
            <consortium name="The Broad Institute Genomics Platform"/>
            <consortium name="The Broad Institute Genome Sequencing Center for Infectious Disease"/>
            <person name="Wu L."/>
            <person name="Ma J."/>
        </authorList>
    </citation>
    <scope>NUCLEOTIDE SEQUENCE [LARGE SCALE GENOMIC DNA]</scope>
    <source>
        <strain evidence="3">JCM 16022</strain>
    </source>
</reference>
<dbReference type="InterPro" id="IPR046537">
    <property type="entry name" value="DUF6602"/>
</dbReference>
<dbReference type="Proteomes" id="UP001501771">
    <property type="component" value="Unassembled WGS sequence"/>
</dbReference>
<evidence type="ECO:0000259" key="1">
    <source>
        <dbReference type="Pfam" id="PF20247"/>
    </source>
</evidence>
<dbReference type="RefSeq" id="WP_344145786.1">
    <property type="nucleotide sequence ID" value="NZ_BAAAQR010000001.1"/>
</dbReference>
<protein>
    <recommendedName>
        <fullName evidence="1">DUF6602 domain-containing protein</fullName>
    </recommendedName>
</protein>
<dbReference type="EMBL" id="BAAAQR010000001">
    <property type="protein sequence ID" value="GAA2135327.1"/>
    <property type="molecule type" value="Genomic_DNA"/>
</dbReference>
<keyword evidence="3" id="KW-1185">Reference proteome</keyword>
<gene>
    <name evidence="2" type="ORF">GCM10009844_00460</name>
</gene>
<comment type="caution">
    <text evidence="2">The sequence shown here is derived from an EMBL/GenBank/DDBJ whole genome shotgun (WGS) entry which is preliminary data.</text>
</comment>